<feature type="transmembrane region" description="Helical" evidence="11">
    <location>
        <begin position="846"/>
        <end position="869"/>
    </location>
</feature>
<feature type="transmembrane region" description="Helical" evidence="11">
    <location>
        <begin position="55"/>
        <end position="82"/>
    </location>
</feature>
<organism evidence="13 14">
    <name type="scientific">Methanomicrobium antiquum</name>
    <dbReference type="NCBI Taxonomy" id="487686"/>
    <lineage>
        <taxon>Archaea</taxon>
        <taxon>Methanobacteriati</taxon>
        <taxon>Methanobacteriota</taxon>
        <taxon>Stenosarchaea group</taxon>
        <taxon>Methanomicrobia</taxon>
        <taxon>Methanomicrobiales</taxon>
        <taxon>Methanomicrobiaceae</taxon>
        <taxon>Methanomicrobium</taxon>
    </lineage>
</organism>
<keyword evidence="2" id="KW-1003">Cell membrane</keyword>
<dbReference type="SFLD" id="SFLDF00027">
    <property type="entry name" value="p-type_atpase"/>
    <property type="match status" value="1"/>
</dbReference>
<evidence type="ECO:0000256" key="7">
    <source>
        <dbReference type="ARBA" id="ARBA00022842"/>
    </source>
</evidence>
<feature type="transmembrane region" description="Helical" evidence="11">
    <location>
        <begin position="252"/>
        <end position="271"/>
    </location>
</feature>
<dbReference type="GO" id="GO:1902600">
    <property type="term" value="P:proton transmembrane transport"/>
    <property type="evidence" value="ECO:0007669"/>
    <property type="project" value="TreeGrafter"/>
</dbReference>
<keyword evidence="9 11" id="KW-1133">Transmembrane helix</keyword>
<keyword evidence="3" id="KW-0597">Phosphoprotein</keyword>
<dbReference type="GO" id="GO:0030007">
    <property type="term" value="P:intracellular potassium ion homeostasis"/>
    <property type="evidence" value="ECO:0007669"/>
    <property type="project" value="TreeGrafter"/>
</dbReference>
<dbReference type="FunFam" id="2.70.150.10:FF:000160">
    <property type="entry name" value="Sarcoplasmic/endoplasmic reticulum calcium ATPase 1"/>
    <property type="match status" value="1"/>
</dbReference>
<dbReference type="InterPro" id="IPR023214">
    <property type="entry name" value="HAD_sf"/>
</dbReference>
<protein>
    <submittedName>
        <fullName evidence="13">HAD-IC family P-type ATPase</fullName>
    </submittedName>
</protein>
<comment type="subcellular location">
    <subcellularLocation>
        <location evidence="1">Cell membrane</location>
        <topology evidence="1">Multi-pass membrane protein</topology>
    </subcellularLocation>
</comment>
<feature type="transmembrane region" description="Helical" evidence="11">
    <location>
        <begin position="809"/>
        <end position="825"/>
    </location>
</feature>
<gene>
    <name evidence="13" type="ORF">L1994_02620</name>
</gene>
<evidence type="ECO:0000313" key="14">
    <source>
        <dbReference type="Proteomes" id="UP001218895"/>
    </source>
</evidence>
<feature type="transmembrane region" description="Helical" evidence="11">
    <location>
        <begin position="733"/>
        <end position="755"/>
    </location>
</feature>
<keyword evidence="8" id="KW-1278">Translocase</keyword>
<dbReference type="InterPro" id="IPR001757">
    <property type="entry name" value="P_typ_ATPase"/>
</dbReference>
<proteinExistence type="predicted"/>
<dbReference type="Gene3D" id="1.20.1110.10">
    <property type="entry name" value="Calcium-transporting ATPase, transmembrane domain"/>
    <property type="match status" value="1"/>
</dbReference>
<keyword evidence="5" id="KW-0547">Nucleotide-binding</keyword>
<dbReference type="PANTHER" id="PTHR43294:SF21">
    <property type="entry name" value="CATION TRANSPORTING ATPASE"/>
    <property type="match status" value="1"/>
</dbReference>
<dbReference type="GO" id="GO:1990573">
    <property type="term" value="P:potassium ion import across plasma membrane"/>
    <property type="evidence" value="ECO:0007669"/>
    <property type="project" value="TreeGrafter"/>
</dbReference>
<dbReference type="InterPro" id="IPR004014">
    <property type="entry name" value="ATPase_P-typ_cation-transptr_N"/>
</dbReference>
<dbReference type="GO" id="GO:0005524">
    <property type="term" value="F:ATP binding"/>
    <property type="evidence" value="ECO:0007669"/>
    <property type="project" value="UniProtKB-KW"/>
</dbReference>
<reference evidence="13" key="1">
    <citation type="submission" date="2022-01" db="EMBL/GenBank/DDBJ databases">
        <title>Complete genome of Methanomicrobium antiquum DSM 21220.</title>
        <authorList>
            <person name="Chen S.-C."/>
            <person name="You Y.-T."/>
            <person name="Zhou Y.-Z."/>
            <person name="Lai M.-C."/>
        </authorList>
    </citation>
    <scope>NUCLEOTIDE SEQUENCE</scope>
    <source>
        <strain evidence="13">DSM 21220</strain>
    </source>
</reference>
<evidence type="ECO:0000256" key="3">
    <source>
        <dbReference type="ARBA" id="ARBA00022553"/>
    </source>
</evidence>
<keyword evidence="7" id="KW-0460">Magnesium</keyword>
<dbReference type="InterPro" id="IPR036412">
    <property type="entry name" value="HAD-like_sf"/>
</dbReference>
<dbReference type="Pfam" id="PF00690">
    <property type="entry name" value="Cation_ATPase_N"/>
    <property type="match status" value="1"/>
</dbReference>
<dbReference type="Pfam" id="PF08282">
    <property type="entry name" value="Hydrolase_3"/>
    <property type="match status" value="1"/>
</dbReference>
<dbReference type="InterPro" id="IPR018303">
    <property type="entry name" value="ATPase_P-typ_P_site"/>
</dbReference>
<evidence type="ECO:0000256" key="5">
    <source>
        <dbReference type="ARBA" id="ARBA00022741"/>
    </source>
</evidence>
<feature type="transmembrane region" description="Helical" evidence="11">
    <location>
        <begin position="881"/>
        <end position="899"/>
    </location>
</feature>
<dbReference type="KEGG" id="manq:L1994_02620"/>
<dbReference type="InterPro" id="IPR006068">
    <property type="entry name" value="ATPase_P-typ_cation-transptr_C"/>
</dbReference>
<dbReference type="SMART" id="SM00831">
    <property type="entry name" value="Cation_ATPase_N"/>
    <property type="match status" value="1"/>
</dbReference>
<dbReference type="SUPFAM" id="SSF81660">
    <property type="entry name" value="Metal cation-transporting ATPase, ATP-binding domain N"/>
    <property type="match status" value="1"/>
</dbReference>
<evidence type="ECO:0000256" key="9">
    <source>
        <dbReference type="ARBA" id="ARBA00022989"/>
    </source>
</evidence>
<dbReference type="EMBL" id="CP091092">
    <property type="protein sequence ID" value="WFN37300.1"/>
    <property type="molecule type" value="Genomic_DNA"/>
</dbReference>
<dbReference type="AlphaFoldDB" id="A0AAF0JN79"/>
<dbReference type="InterPro" id="IPR059000">
    <property type="entry name" value="ATPase_P-type_domA"/>
</dbReference>
<dbReference type="GO" id="GO:0036376">
    <property type="term" value="P:sodium ion export across plasma membrane"/>
    <property type="evidence" value="ECO:0007669"/>
    <property type="project" value="TreeGrafter"/>
</dbReference>
<sequence length="918" mass="100316">MNNKEAKKSISWHSLPIEDVYEKLATGTDGISDEEASERLKHYGKNSLPVKKPPGIIVVFLHQFKSPLIYILLAAAFVSFLLNDYKDGFFILAVVFLNAFIGMFQEWKAEKSATKLQSLLHITTTVIRDGKEQYIDAENLIPGDLVSLESGSRVPADLRLIHEANLLIDESLLTGESVGVEKKLTVLKDGESISEMKNMVFGGTTVLNGRGRGIVVATGLKTEVGIIAKSVSSEEASKPPLLIRMEKFSRDIGILVILACFLMASVMLYNGTGFTDVFFFAVALSVSAIPEGLPVAITVALSIATTRMGGKNVIVRRLAAVESLGSCTMIATDKTGTLTVNEQTVKRIILPEGDIYDVSGAGYTGFGEIYPAGEDKESFDFSSDKNRGVLQNLALTGVICNEGSLYKEGDSWIIHGDSMDVALLSFSYKAGIDPDSLLNSIVVEKTVPFEPEKRYSAVYYTDSSGQLKIAVKGAFEVISEFCSHVAVKDAKMLINKEELEYQLHSLAKDGYRVLAFAEGCIDEMPKGNPGLSDVKPDLVFQGIAGFIDPLRPGVFDAIKKCRDAGVEVSMITGDHPDTALAIGKELGIASDDSVVMTGNDLLEAGTPDLPIFIKKLKNVRIFARVNPLQKLMIVDTMVKSGHFVAVTGDGVNDAPALKKANIGVAMGSGTDVAKDTSSMIITDDDFASIVSGIEEGRYAYDNIRKVTYLLVSTGFAEIILFTLALFAGLPLPLIAVQLLWLNLVTNGIQDVFLAFEKGEPETMKRKPRDPKESVFNSLMIQESVLSGMVIGLIAFSVYFWLMSEGFDEFSARSILVLLMVLLENFHALNCRSEYHSVFGVPLKNNYYLIFGIIFAQGIHILAMMTPFMQDLLGISPVNLETWFVLLAISSLILVVMELFKFFKFRLIKSSQVYKNPVP</sequence>
<dbReference type="InterPro" id="IPR008250">
    <property type="entry name" value="ATPase_P-typ_transduc_dom_A_sf"/>
</dbReference>
<dbReference type="GeneID" id="79949253"/>
<evidence type="ECO:0000256" key="2">
    <source>
        <dbReference type="ARBA" id="ARBA00022475"/>
    </source>
</evidence>
<dbReference type="PANTHER" id="PTHR43294">
    <property type="entry name" value="SODIUM/POTASSIUM-TRANSPORTING ATPASE SUBUNIT ALPHA"/>
    <property type="match status" value="1"/>
</dbReference>
<accession>A0AAF0JN79</accession>
<dbReference type="GO" id="GO:0006883">
    <property type="term" value="P:intracellular sodium ion homeostasis"/>
    <property type="evidence" value="ECO:0007669"/>
    <property type="project" value="TreeGrafter"/>
</dbReference>
<dbReference type="PRINTS" id="PR00119">
    <property type="entry name" value="CATATPASE"/>
</dbReference>
<dbReference type="Proteomes" id="UP001218895">
    <property type="component" value="Chromosome"/>
</dbReference>
<feature type="transmembrane region" description="Helical" evidence="11">
    <location>
        <begin position="706"/>
        <end position="727"/>
    </location>
</feature>
<evidence type="ECO:0000313" key="13">
    <source>
        <dbReference type="EMBL" id="WFN37300.1"/>
    </source>
</evidence>
<dbReference type="SUPFAM" id="SSF81665">
    <property type="entry name" value="Calcium ATPase, transmembrane domain M"/>
    <property type="match status" value="1"/>
</dbReference>
<evidence type="ECO:0000256" key="4">
    <source>
        <dbReference type="ARBA" id="ARBA00022692"/>
    </source>
</evidence>
<keyword evidence="10 11" id="KW-0472">Membrane</keyword>
<dbReference type="InterPro" id="IPR023299">
    <property type="entry name" value="ATPase_P-typ_cyto_dom_N"/>
</dbReference>
<evidence type="ECO:0000259" key="12">
    <source>
        <dbReference type="SMART" id="SM00831"/>
    </source>
</evidence>
<dbReference type="InterPro" id="IPR044492">
    <property type="entry name" value="P_typ_ATPase_HD_dom"/>
</dbReference>
<dbReference type="GO" id="GO:0005886">
    <property type="term" value="C:plasma membrane"/>
    <property type="evidence" value="ECO:0007669"/>
    <property type="project" value="UniProtKB-SubCell"/>
</dbReference>
<dbReference type="Pfam" id="PF00122">
    <property type="entry name" value="E1-E2_ATPase"/>
    <property type="match status" value="1"/>
</dbReference>
<keyword evidence="4 11" id="KW-0812">Transmembrane</keyword>
<dbReference type="PROSITE" id="PS00154">
    <property type="entry name" value="ATPASE_E1_E2"/>
    <property type="match status" value="1"/>
</dbReference>
<feature type="transmembrane region" description="Helical" evidence="11">
    <location>
        <begin position="277"/>
        <end position="301"/>
    </location>
</feature>
<dbReference type="Pfam" id="PF00689">
    <property type="entry name" value="Cation_ATPase_C"/>
    <property type="match status" value="1"/>
</dbReference>
<dbReference type="PRINTS" id="PR00120">
    <property type="entry name" value="HATPASE"/>
</dbReference>
<feature type="domain" description="Cation-transporting P-type ATPase N-terminal" evidence="12">
    <location>
        <begin position="11"/>
        <end position="84"/>
    </location>
</feature>
<feature type="transmembrane region" description="Helical" evidence="11">
    <location>
        <begin position="784"/>
        <end position="803"/>
    </location>
</feature>
<name>A0AAF0JN79_9EURY</name>
<evidence type="ECO:0000256" key="6">
    <source>
        <dbReference type="ARBA" id="ARBA00022840"/>
    </source>
</evidence>
<dbReference type="InterPro" id="IPR050510">
    <property type="entry name" value="Cation_transp_ATPase_P-type"/>
</dbReference>
<dbReference type="GO" id="GO:0005391">
    <property type="term" value="F:P-type sodium:potassium-exchanging transporter activity"/>
    <property type="evidence" value="ECO:0007669"/>
    <property type="project" value="TreeGrafter"/>
</dbReference>
<feature type="transmembrane region" description="Helical" evidence="11">
    <location>
        <begin position="88"/>
        <end position="107"/>
    </location>
</feature>
<evidence type="ECO:0000256" key="8">
    <source>
        <dbReference type="ARBA" id="ARBA00022967"/>
    </source>
</evidence>
<dbReference type="InterPro" id="IPR023298">
    <property type="entry name" value="ATPase_P-typ_TM_dom_sf"/>
</dbReference>
<dbReference type="SUPFAM" id="SSF81653">
    <property type="entry name" value="Calcium ATPase, transduction domain A"/>
    <property type="match status" value="1"/>
</dbReference>
<dbReference type="GO" id="GO:0016887">
    <property type="term" value="F:ATP hydrolysis activity"/>
    <property type="evidence" value="ECO:0007669"/>
    <property type="project" value="InterPro"/>
</dbReference>
<dbReference type="Gene3D" id="2.70.150.10">
    <property type="entry name" value="Calcium-transporting ATPase, cytoplasmic transduction domain A"/>
    <property type="match status" value="1"/>
</dbReference>
<dbReference type="Gene3D" id="3.40.50.1000">
    <property type="entry name" value="HAD superfamily/HAD-like"/>
    <property type="match status" value="1"/>
</dbReference>
<dbReference type="Gene3D" id="3.40.1110.10">
    <property type="entry name" value="Calcium-transporting ATPase, cytoplasmic domain N"/>
    <property type="match status" value="1"/>
</dbReference>
<evidence type="ECO:0000256" key="10">
    <source>
        <dbReference type="ARBA" id="ARBA00023136"/>
    </source>
</evidence>
<dbReference type="Pfam" id="PF13246">
    <property type="entry name" value="Cation_ATPase"/>
    <property type="match status" value="1"/>
</dbReference>
<dbReference type="NCBIfam" id="TIGR01494">
    <property type="entry name" value="ATPase_P-type"/>
    <property type="match status" value="2"/>
</dbReference>
<evidence type="ECO:0000256" key="1">
    <source>
        <dbReference type="ARBA" id="ARBA00004651"/>
    </source>
</evidence>
<dbReference type="SUPFAM" id="SSF56784">
    <property type="entry name" value="HAD-like"/>
    <property type="match status" value="1"/>
</dbReference>
<dbReference type="SFLD" id="SFLDG00002">
    <property type="entry name" value="C1.7:_P-type_atpase_like"/>
    <property type="match status" value="1"/>
</dbReference>
<evidence type="ECO:0000256" key="11">
    <source>
        <dbReference type="SAM" id="Phobius"/>
    </source>
</evidence>
<dbReference type="RefSeq" id="WP_278100139.1">
    <property type="nucleotide sequence ID" value="NZ_CP091092.1"/>
</dbReference>
<keyword evidence="14" id="KW-1185">Reference proteome</keyword>
<dbReference type="SFLD" id="SFLDS00003">
    <property type="entry name" value="Haloacid_Dehalogenase"/>
    <property type="match status" value="1"/>
</dbReference>
<keyword evidence="6" id="KW-0067">ATP-binding</keyword>